<gene>
    <name evidence="2" type="ORF">AAHA92_05188</name>
</gene>
<dbReference type="PANTHER" id="PTHR37180">
    <property type="entry name" value="PRECURSOR OF CEP14"/>
    <property type="match status" value="1"/>
</dbReference>
<evidence type="ECO:0000313" key="2">
    <source>
        <dbReference type="EMBL" id="KAL1562625.1"/>
    </source>
</evidence>
<sequence length="95" mass="10234">MARKSLISISLLLLFSTIISSTSARKLLLVAERRRSQFSAVDGSLYLAALPKGTVPNSAPTKRGHSNTIDEKLIARHLAAVDRILRSVPSPGMGH</sequence>
<feature type="chain" id="PRO_5044769268" evidence="1">
    <location>
        <begin position="25"/>
        <end position="95"/>
    </location>
</feature>
<dbReference type="InterPro" id="IPR038930">
    <property type="entry name" value="CEP13/CEP14"/>
</dbReference>
<dbReference type="PANTHER" id="PTHR37180:SF2">
    <property type="entry name" value="PRECURSOR OF CEP14"/>
    <property type="match status" value="1"/>
</dbReference>
<keyword evidence="3" id="KW-1185">Reference proteome</keyword>
<organism evidence="2 3">
    <name type="scientific">Salvia divinorum</name>
    <name type="common">Maria pastora</name>
    <name type="synonym">Diviner's sage</name>
    <dbReference type="NCBI Taxonomy" id="28513"/>
    <lineage>
        <taxon>Eukaryota</taxon>
        <taxon>Viridiplantae</taxon>
        <taxon>Streptophyta</taxon>
        <taxon>Embryophyta</taxon>
        <taxon>Tracheophyta</taxon>
        <taxon>Spermatophyta</taxon>
        <taxon>Magnoliopsida</taxon>
        <taxon>eudicotyledons</taxon>
        <taxon>Gunneridae</taxon>
        <taxon>Pentapetalae</taxon>
        <taxon>asterids</taxon>
        <taxon>lamiids</taxon>
        <taxon>Lamiales</taxon>
        <taxon>Lamiaceae</taxon>
        <taxon>Nepetoideae</taxon>
        <taxon>Mentheae</taxon>
        <taxon>Salviinae</taxon>
        <taxon>Salvia</taxon>
        <taxon>Salvia subgen. Calosphace</taxon>
    </lineage>
</organism>
<dbReference type="Proteomes" id="UP001567538">
    <property type="component" value="Unassembled WGS sequence"/>
</dbReference>
<comment type="caution">
    <text evidence="2">The sequence shown here is derived from an EMBL/GenBank/DDBJ whole genome shotgun (WGS) entry which is preliminary data.</text>
</comment>
<proteinExistence type="predicted"/>
<dbReference type="EMBL" id="JBEAFC010000003">
    <property type="protein sequence ID" value="KAL1562625.1"/>
    <property type="molecule type" value="Genomic_DNA"/>
</dbReference>
<keyword evidence="1" id="KW-0732">Signal</keyword>
<evidence type="ECO:0000256" key="1">
    <source>
        <dbReference type="SAM" id="SignalP"/>
    </source>
</evidence>
<accession>A0ABD1I2T7</accession>
<protein>
    <submittedName>
        <fullName evidence="2">Uncharacterized protein</fullName>
    </submittedName>
</protein>
<evidence type="ECO:0000313" key="3">
    <source>
        <dbReference type="Proteomes" id="UP001567538"/>
    </source>
</evidence>
<dbReference type="AlphaFoldDB" id="A0ABD1I2T7"/>
<reference evidence="2 3" key="1">
    <citation type="submission" date="2024-06" db="EMBL/GenBank/DDBJ databases">
        <title>A chromosome level genome sequence of Diviner's sage (Salvia divinorum).</title>
        <authorList>
            <person name="Ford S.A."/>
            <person name="Ro D.-K."/>
            <person name="Ness R.W."/>
            <person name="Phillips M.A."/>
        </authorList>
    </citation>
    <scope>NUCLEOTIDE SEQUENCE [LARGE SCALE GENOMIC DNA]</scope>
    <source>
        <strain evidence="2">SAF-2024a</strain>
        <tissue evidence="2">Leaf</tissue>
    </source>
</reference>
<name>A0ABD1I2T7_SALDI</name>
<feature type="signal peptide" evidence="1">
    <location>
        <begin position="1"/>
        <end position="24"/>
    </location>
</feature>